<dbReference type="Proteomes" id="UP000071778">
    <property type="component" value="Chromosome"/>
</dbReference>
<dbReference type="PANTHER" id="PTHR36698">
    <property type="entry name" value="BLL5892 PROTEIN"/>
    <property type="match status" value="1"/>
</dbReference>
<keyword evidence="4" id="KW-1185">Reference proteome</keyword>
<evidence type="ECO:0000256" key="1">
    <source>
        <dbReference type="SAM" id="Phobius"/>
    </source>
</evidence>
<feature type="transmembrane region" description="Helical" evidence="1">
    <location>
        <begin position="7"/>
        <end position="28"/>
    </location>
</feature>
<dbReference type="PATRIC" id="fig|279058.18.peg.4361"/>
<dbReference type="Pfam" id="PF02470">
    <property type="entry name" value="MlaD"/>
    <property type="match status" value="1"/>
</dbReference>
<evidence type="ECO:0000313" key="4">
    <source>
        <dbReference type="Proteomes" id="UP000071778"/>
    </source>
</evidence>
<proteinExistence type="predicted"/>
<reference evidence="3 4" key="1">
    <citation type="submission" date="2015-11" db="EMBL/GenBank/DDBJ databases">
        <title>Exploring the genomic traits of fungus-feeding bacterial genus Collimonas.</title>
        <authorList>
            <person name="Song C."/>
            <person name="Schmidt R."/>
            <person name="de Jager V."/>
            <person name="Krzyzanowska D."/>
            <person name="Jongedijk E."/>
            <person name="Cankar K."/>
            <person name="Beekwilder J."/>
            <person name="van Veen A."/>
            <person name="de Boer W."/>
            <person name="van Veen J.A."/>
            <person name="Garbeva P."/>
        </authorList>
    </citation>
    <scope>NUCLEOTIDE SEQUENCE [LARGE SCALE GENOMIC DNA]</scope>
    <source>
        <strain evidence="3 4">Ter282</strain>
    </source>
</reference>
<sequence>MENKSHALIAGLFTVVLLVAAIFGVMWFNSDRVERVPYEIATKLSVPGLNPQADVRYRGLDAGKVEAITFDPKVPGQILIQIKVNPDTPMTQSTFGTLGYQGVTGIAYVQLDDDGSQPVRLVSSKANPARIELRPSLFDNLQSKGAVILARADEMVSKLNNLLDPANQKTMVKAFSDISNTANEFQSIPQQMAPTLRQLPALTGQMNQALKSITALSDNMTVLSKSLNTLTASLQGPDGAVTNLSGAAQHIGSVVNGLQYDTLPRFNTLADEARSSMRTLNQTMDHFNQQPQSILFGSKGLPPGPGEVGFAAPAPGR</sequence>
<dbReference type="InterPro" id="IPR003399">
    <property type="entry name" value="Mce/MlaD"/>
</dbReference>
<evidence type="ECO:0000259" key="2">
    <source>
        <dbReference type="Pfam" id="PF02470"/>
    </source>
</evidence>
<dbReference type="EMBL" id="CP013235">
    <property type="protein sequence ID" value="AMP12084.1"/>
    <property type="molecule type" value="Genomic_DNA"/>
</dbReference>
<name>A0A127QQ12_9BURK</name>
<keyword evidence="1" id="KW-1133">Transmembrane helix</keyword>
<keyword evidence="1" id="KW-0812">Transmembrane</keyword>
<gene>
    <name evidence="3" type="ORF">CAter282_4424</name>
</gene>
<feature type="domain" description="Mce/MlaD" evidence="2">
    <location>
        <begin position="45"/>
        <end position="112"/>
    </location>
</feature>
<organism evidence="3 4">
    <name type="scientific">Collimonas arenae</name>
    <dbReference type="NCBI Taxonomy" id="279058"/>
    <lineage>
        <taxon>Bacteria</taxon>
        <taxon>Pseudomonadati</taxon>
        <taxon>Pseudomonadota</taxon>
        <taxon>Betaproteobacteria</taxon>
        <taxon>Burkholderiales</taxon>
        <taxon>Oxalobacteraceae</taxon>
        <taxon>Collimonas</taxon>
    </lineage>
</organism>
<evidence type="ECO:0000313" key="3">
    <source>
        <dbReference type="EMBL" id="AMP12084.1"/>
    </source>
</evidence>
<keyword evidence="1" id="KW-0472">Membrane</keyword>
<protein>
    <submittedName>
        <fullName evidence="3">Mce related family protein</fullName>
    </submittedName>
</protein>
<accession>A0A127QQ12</accession>
<dbReference type="PANTHER" id="PTHR36698:SF2">
    <property type="entry name" value="MCE_MLAD DOMAIN-CONTAINING PROTEIN"/>
    <property type="match status" value="1"/>
</dbReference>
<dbReference type="AlphaFoldDB" id="A0A127QQ12"/>
<dbReference type="RefSeq" id="WP_061537482.1">
    <property type="nucleotide sequence ID" value="NZ_CP013235.1"/>
</dbReference>